<dbReference type="Gene3D" id="3.10.450.10">
    <property type="match status" value="1"/>
</dbReference>
<evidence type="ECO:0000313" key="11">
    <source>
        <dbReference type="Proteomes" id="UP001174136"/>
    </source>
</evidence>
<dbReference type="PRINTS" id="PR00295">
    <property type="entry name" value="STEFINA"/>
</dbReference>
<keyword evidence="6" id="KW-0391">Immunity</keyword>
<dbReference type="SMART" id="SM00043">
    <property type="entry name" value="CY"/>
    <property type="match status" value="1"/>
</dbReference>
<keyword evidence="5" id="KW-0789">Thiol protease inhibitor</keyword>
<dbReference type="InterPro" id="IPR018073">
    <property type="entry name" value="Prot_inh_cystat_CS"/>
</dbReference>
<dbReference type="AlphaFoldDB" id="A0AA47MVC9"/>
<dbReference type="InterPro" id="IPR046350">
    <property type="entry name" value="Cystatin_sf"/>
</dbReference>
<gene>
    <name evidence="10" type="primary">CYTA5</name>
    <name evidence="10" type="ORF">N1851_013706</name>
</gene>
<evidence type="ECO:0000313" key="10">
    <source>
        <dbReference type="EMBL" id="KAK0146959.1"/>
    </source>
</evidence>
<dbReference type="GO" id="GO:0004869">
    <property type="term" value="F:cysteine-type endopeptidase inhibitor activity"/>
    <property type="evidence" value="ECO:0007669"/>
    <property type="project" value="UniProtKB-KW"/>
</dbReference>
<dbReference type="CDD" id="cd00042">
    <property type="entry name" value="CY"/>
    <property type="match status" value="1"/>
</dbReference>
<dbReference type="FunFam" id="3.10.450.10:FF:000001">
    <property type="entry name" value="Cystatin-A"/>
    <property type="match status" value="1"/>
</dbReference>
<dbReference type="Pfam" id="PF00031">
    <property type="entry name" value="Cystatin"/>
    <property type="match status" value="1"/>
</dbReference>
<evidence type="ECO:0000256" key="3">
    <source>
        <dbReference type="ARBA" id="ARBA00022490"/>
    </source>
</evidence>
<comment type="caution">
    <text evidence="10">The sequence shown here is derived from an EMBL/GenBank/DDBJ whole genome shotgun (WGS) entry which is preliminary data.</text>
</comment>
<sequence>MANKGNIPGGLTETRMADDETKKICNKVVQDAQVKTARNYVNFEAIAYRSQVVAGINYFIKVNVGGSDYIHLVVFEQLPCHGGEYILQGVQQGKTLDDPIEDFLTN</sequence>
<protein>
    <recommendedName>
        <fullName evidence="7">Cystatin-B</fullName>
    </recommendedName>
    <alternativeName>
        <fullName evidence="8">Stefin-B</fullName>
    </alternativeName>
</protein>
<dbReference type="SUPFAM" id="SSF54403">
    <property type="entry name" value="Cystatin/monellin"/>
    <property type="match status" value="1"/>
</dbReference>
<evidence type="ECO:0000256" key="2">
    <source>
        <dbReference type="ARBA" id="ARBA00009403"/>
    </source>
</evidence>
<evidence type="ECO:0000259" key="9">
    <source>
        <dbReference type="SMART" id="SM00043"/>
    </source>
</evidence>
<comment type="similarity">
    <text evidence="2">Belongs to the cystatin family.</text>
</comment>
<dbReference type="InterPro" id="IPR000010">
    <property type="entry name" value="Cystatin_dom"/>
</dbReference>
<proteinExistence type="inferred from homology"/>
<dbReference type="GO" id="GO:0071220">
    <property type="term" value="P:cellular response to bacterial lipoprotein"/>
    <property type="evidence" value="ECO:0007669"/>
    <property type="project" value="UniProtKB-ARBA"/>
</dbReference>
<keyword evidence="3" id="KW-0963">Cytoplasm</keyword>
<dbReference type="PANTHER" id="PTHR11414:SF21">
    <property type="entry name" value="CYSTATIN 14A, TANDEM DUPLICATE 1-RELATED"/>
    <property type="match status" value="1"/>
</dbReference>
<keyword evidence="4" id="KW-0646">Protease inhibitor</keyword>
<evidence type="ECO:0000256" key="6">
    <source>
        <dbReference type="ARBA" id="ARBA00022859"/>
    </source>
</evidence>
<dbReference type="PANTHER" id="PTHR11414">
    <property type="entry name" value="CYSTATIN FAMILY MEMBER"/>
    <property type="match status" value="1"/>
</dbReference>
<keyword evidence="11" id="KW-1185">Reference proteome</keyword>
<comment type="subcellular location">
    <subcellularLocation>
        <location evidence="1">Cytoplasm</location>
    </subcellularLocation>
</comment>
<organism evidence="10 11">
    <name type="scientific">Merluccius polli</name>
    <name type="common">Benguela hake</name>
    <name type="synonym">Merluccius cadenati</name>
    <dbReference type="NCBI Taxonomy" id="89951"/>
    <lineage>
        <taxon>Eukaryota</taxon>
        <taxon>Metazoa</taxon>
        <taxon>Chordata</taxon>
        <taxon>Craniata</taxon>
        <taxon>Vertebrata</taxon>
        <taxon>Euteleostomi</taxon>
        <taxon>Actinopterygii</taxon>
        <taxon>Neopterygii</taxon>
        <taxon>Teleostei</taxon>
        <taxon>Neoteleostei</taxon>
        <taxon>Acanthomorphata</taxon>
        <taxon>Zeiogadaria</taxon>
        <taxon>Gadariae</taxon>
        <taxon>Gadiformes</taxon>
        <taxon>Gadoidei</taxon>
        <taxon>Merlucciidae</taxon>
        <taxon>Merluccius</taxon>
    </lineage>
</organism>
<evidence type="ECO:0000256" key="1">
    <source>
        <dbReference type="ARBA" id="ARBA00004496"/>
    </source>
</evidence>
<feature type="domain" description="Cystatin" evidence="9">
    <location>
        <begin position="6"/>
        <end position="103"/>
    </location>
</feature>
<dbReference type="EMBL" id="JAOPHQ010002417">
    <property type="protein sequence ID" value="KAK0146959.1"/>
    <property type="molecule type" value="Genomic_DNA"/>
</dbReference>
<evidence type="ECO:0000256" key="8">
    <source>
        <dbReference type="ARBA" id="ARBA00041437"/>
    </source>
</evidence>
<dbReference type="InterPro" id="IPR001713">
    <property type="entry name" value="Prot_inh_stefin"/>
</dbReference>
<evidence type="ECO:0000256" key="4">
    <source>
        <dbReference type="ARBA" id="ARBA00022690"/>
    </source>
</evidence>
<accession>A0AA47MVC9</accession>
<name>A0AA47MVC9_MERPO</name>
<reference evidence="10" key="1">
    <citation type="journal article" date="2023" name="Front. Mar. Sci.">
        <title>A new Merluccius polli reference genome to investigate the effects of global change in West African waters.</title>
        <authorList>
            <person name="Mateo J.L."/>
            <person name="Blanco-Fernandez C."/>
            <person name="Garcia-Vazquez E."/>
            <person name="Machado-Schiaffino G."/>
        </authorList>
    </citation>
    <scope>NUCLEOTIDE SEQUENCE</scope>
    <source>
        <strain evidence="10">C29</strain>
        <tissue evidence="10">Fin</tissue>
    </source>
</reference>
<dbReference type="PROSITE" id="PS00287">
    <property type="entry name" value="CYSTATIN"/>
    <property type="match status" value="1"/>
</dbReference>
<dbReference type="Proteomes" id="UP001174136">
    <property type="component" value="Unassembled WGS sequence"/>
</dbReference>
<dbReference type="GO" id="GO:0002376">
    <property type="term" value="P:immune system process"/>
    <property type="evidence" value="ECO:0007669"/>
    <property type="project" value="UniProtKB-KW"/>
</dbReference>
<evidence type="ECO:0000256" key="5">
    <source>
        <dbReference type="ARBA" id="ARBA00022704"/>
    </source>
</evidence>
<dbReference type="GO" id="GO:0005829">
    <property type="term" value="C:cytosol"/>
    <property type="evidence" value="ECO:0007669"/>
    <property type="project" value="TreeGrafter"/>
</dbReference>
<evidence type="ECO:0000256" key="7">
    <source>
        <dbReference type="ARBA" id="ARBA00040677"/>
    </source>
</evidence>